<dbReference type="InterPro" id="IPR000192">
    <property type="entry name" value="Aminotrans_V_dom"/>
</dbReference>
<feature type="domain" description="Aminotransferase class V" evidence="12">
    <location>
        <begin position="12"/>
        <end position="323"/>
    </location>
</feature>
<proteinExistence type="inferred from homology"/>
<evidence type="ECO:0000256" key="11">
    <source>
        <dbReference type="RuleBase" id="RU004505"/>
    </source>
</evidence>
<evidence type="ECO:0000256" key="2">
    <source>
        <dbReference type="ARBA" id="ARBA00005099"/>
    </source>
</evidence>
<evidence type="ECO:0000256" key="6">
    <source>
        <dbReference type="ARBA" id="ARBA00022679"/>
    </source>
</evidence>
<dbReference type="NCBIfam" id="TIGR01364">
    <property type="entry name" value="serC_1"/>
    <property type="match status" value="1"/>
</dbReference>
<evidence type="ECO:0000313" key="14">
    <source>
        <dbReference type="Proteomes" id="UP001281761"/>
    </source>
</evidence>
<sequence>MEAAKLPYDRSYNFSAGPATLPTEVLEQARDEMMNFQKSGQSVMEMSHRSKVYVDIFTRAQNSLRQLLSIPDNYDILFLQGGATMMFAGVPLNLLKTGKEGKPTVDYIITGDWSKKAADEAKMYSDYCNVNIVVDSKQGADYKTIPDQSTWKLTPGAAYIHYATNETIRGVCFNTLPTFPEDAVVVCDMSSDFLSRPIDVSKFGVIYAGAQKNAGPAGATIVIIRKDLLGRQLQICPSALNFKKQADKASMLNTPSTYPVYICGLYFDWILKHGGLPWIYQQDQEKAKLLYQTIADSKGYYELFVTDPKVQSMMNVPLRVFAGGEQNKENMTPHELKFVAEAAKLGLVNLKGYRDLGGIRVSMYNALTLDGIKMLCEFMKQFQAQNPPL</sequence>
<keyword evidence="7" id="KW-0663">Pyridoxal phosphate</keyword>
<dbReference type="PANTHER" id="PTHR43247:SF1">
    <property type="entry name" value="PHOSPHOSERINE AMINOTRANSFERASE"/>
    <property type="match status" value="1"/>
</dbReference>
<organism evidence="13 14">
    <name type="scientific">Blattamonas nauphoetae</name>
    <dbReference type="NCBI Taxonomy" id="2049346"/>
    <lineage>
        <taxon>Eukaryota</taxon>
        <taxon>Metamonada</taxon>
        <taxon>Preaxostyla</taxon>
        <taxon>Oxymonadida</taxon>
        <taxon>Blattamonas</taxon>
    </lineage>
</organism>
<comment type="cofactor">
    <cofactor evidence="1 10">
        <name>pyridoxal 5'-phosphate</name>
        <dbReference type="ChEBI" id="CHEBI:597326"/>
    </cofactor>
</comment>
<evidence type="ECO:0000256" key="9">
    <source>
        <dbReference type="ARBA" id="ARBA00049007"/>
    </source>
</evidence>
<dbReference type="Gene3D" id="3.90.1150.10">
    <property type="entry name" value="Aspartate Aminotransferase, domain 1"/>
    <property type="match status" value="1"/>
</dbReference>
<gene>
    <name evidence="13" type="ORF">BLNAU_6529</name>
</gene>
<keyword evidence="5 11" id="KW-0028">Amino-acid biosynthesis</keyword>
<dbReference type="InterPro" id="IPR020578">
    <property type="entry name" value="Aminotrans_V_PyrdxlP_BS"/>
</dbReference>
<evidence type="ECO:0000256" key="5">
    <source>
        <dbReference type="ARBA" id="ARBA00022605"/>
    </source>
</evidence>
<evidence type="ECO:0000256" key="10">
    <source>
        <dbReference type="RuleBase" id="RU004504"/>
    </source>
</evidence>
<comment type="pathway">
    <text evidence="2 11">Amino-acid biosynthesis; L-serine biosynthesis; L-serine from 3-phospho-D-glycerate: step 2/3.</text>
</comment>
<comment type="caution">
    <text evidence="13">The sequence shown here is derived from an EMBL/GenBank/DDBJ whole genome shotgun (WGS) entry which is preliminary data.</text>
</comment>
<dbReference type="EC" id="2.6.1.52" evidence="11"/>
<keyword evidence="6 11" id="KW-0808">Transferase</keyword>
<comment type="similarity">
    <text evidence="3">Belongs to the class-V pyridoxal-phosphate-dependent aminotransferase family. SerC subfamily.</text>
</comment>
<name>A0ABQ9Y413_9EUKA</name>
<comment type="catalytic activity">
    <reaction evidence="9 11">
        <text>O-phospho-L-serine + 2-oxoglutarate = 3-phosphooxypyruvate + L-glutamate</text>
        <dbReference type="Rhea" id="RHEA:14329"/>
        <dbReference type="ChEBI" id="CHEBI:16810"/>
        <dbReference type="ChEBI" id="CHEBI:18110"/>
        <dbReference type="ChEBI" id="CHEBI:29985"/>
        <dbReference type="ChEBI" id="CHEBI:57524"/>
        <dbReference type="EC" id="2.6.1.52"/>
    </reaction>
</comment>
<evidence type="ECO:0000256" key="3">
    <source>
        <dbReference type="ARBA" id="ARBA00006904"/>
    </source>
</evidence>
<dbReference type="Gene3D" id="3.40.640.10">
    <property type="entry name" value="Type I PLP-dependent aspartate aminotransferase-like (Major domain)"/>
    <property type="match status" value="1"/>
</dbReference>
<dbReference type="InterPro" id="IPR015422">
    <property type="entry name" value="PyrdxlP-dep_Trfase_small"/>
</dbReference>
<evidence type="ECO:0000256" key="1">
    <source>
        <dbReference type="ARBA" id="ARBA00001933"/>
    </source>
</evidence>
<evidence type="ECO:0000256" key="8">
    <source>
        <dbReference type="ARBA" id="ARBA00023299"/>
    </source>
</evidence>
<evidence type="ECO:0000313" key="13">
    <source>
        <dbReference type="EMBL" id="KAK2958495.1"/>
    </source>
</evidence>
<keyword evidence="8 11" id="KW-0718">Serine biosynthesis</keyword>
<dbReference type="InterPro" id="IPR022278">
    <property type="entry name" value="Pser_aminoTfrase"/>
</dbReference>
<keyword evidence="14" id="KW-1185">Reference proteome</keyword>
<dbReference type="PROSITE" id="PS00595">
    <property type="entry name" value="AA_TRANSFER_CLASS_5"/>
    <property type="match status" value="1"/>
</dbReference>
<dbReference type="NCBIfam" id="NF003764">
    <property type="entry name" value="PRK05355.1"/>
    <property type="match status" value="1"/>
</dbReference>
<dbReference type="HAMAP" id="MF_00160">
    <property type="entry name" value="SerC_aminotrans_5"/>
    <property type="match status" value="1"/>
</dbReference>
<reference evidence="13 14" key="1">
    <citation type="journal article" date="2022" name="bioRxiv">
        <title>Genomics of Preaxostyla Flagellates Illuminates Evolutionary Transitions and the Path Towards Mitochondrial Loss.</title>
        <authorList>
            <person name="Novak L.V.F."/>
            <person name="Treitli S.C."/>
            <person name="Pyrih J."/>
            <person name="Halakuc P."/>
            <person name="Pipaliya S.V."/>
            <person name="Vacek V."/>
            <person name="Brzon O."/>
            <person name="Soukal P."/>
            <person name="Eme L."/>
            <person name="Dacks J.B."/>
            <person name="Karnkowska A."/>
            <person name="Elias M."/>
            <person name="Hampl V."/>
        </authorList>
    </citation>
    <scope>NUCLEOTIDE SEQUENCE [LARGE SCALE GENOMIC DNA]</scope>
    <source>
        <strain evidence="13">NAU3</strain>
        <tissue evidence="13">Gut</tissue>
    </source>
</reference>
<dbReference type="InterPro" id="IPR015421">
    <property type="entry name" value="PyrdxlP-dep_Trfase_major"/>
</dbReference>
<dbReference type="GO" id="GO:0004648">
    <property type="term" value="F:O-phospho-L-serine:2-oxoglutarate aminotransferase activity"/>
    <property type="evidence" value="ECO:0007669"/>
    <property type="project" value="UniProtKB-EC"/>
</dbReference>
<dbReference type="PIRSF" id="PIRSF000525">
    <property type="entry name" value="SerC"/>
    <property type="match status" value="1"/>
</dbReference>
<keyword evidence="4 11" id="KW-0032">Aminotransferase</keyword>
<protein>
    <recommendedName>
        <fullName evidence="11">Phosphoserine aminotransferase</fullName>
        <ecNumber evidence="11">2.6.1.52</ecNumber>
    </recommendedName>
</protein>
<dbReference type="SUPFAM" id="SSF53383">
    <property type="entry name" value="PLP-dependent transferases"/>
    <property type="match status" value="1"/>
</dbReference>
<evidence type="ECO:0000259" key="12">
    <source>
        <dbReference type="Pfam" id="PF00266"/>
    </source>
</evidence>
<dbReference type="EMBL" id="JARBJD010000037">
    <property type="protein sequence ID" value="KAK2958495.1"/>
    <property type="molecule type" value="Genomic_DNA"/>
</dbReference>
<accession>A0ABQ9Y413</accession>
<evidence type="ECO:0000256" key="7">
    <source>
        <dbReference type="ARBA" id="ARBA00022898"/>
    </source>
</evidence>
<dbReference type="Pfam" id="PF00266">
    <property type="entry name" value="Aminotran_5"/>
    <property type="match status" value="1"/>
</dbReference>
<dbReference type="InterPro" id="IPR015424">
    <property type="entry name" value="PyrdxlP-dep_Trfase"/>
</dbReference>
<dbReference type="PANTHER" id="PTHR43247">
    <property type="entry name" value="PHOSPHOSERINE AMINOTRANSFERASE"/>
    <property type="match status" value="1"/>
</dbReference>
<dbReference type="Proteomes" id="UP001281761">
    <property type="component" value="Unassembled WGS sequence"/>
</dbReference>
<evidence type="ECO:0000256" key="4">
    <source>
        <dbReference type="ARBA" id="ARBA00022576"/>
    </source>
</evidence>